<dbReference type="InterPro" id="IPR013689">
    <property type="entry name" value="RNA_helicase_ATP-dep_HrpB_C"/>
</dbReference>
<dbReference type="InterPro" id="IPR014001">
    <property type="entry name" value="Helicase_ATP-bd"/>
</dbReference>
<dbReference type="CDD" id="cd18791">
    <property type="entry name" value="SF2_C_RHA"/>
    <property type="match status" value="1"/>
</dbReference>
<keyword evidence="3 7" id="KW-0347">Helicase</keyword>
<dbReference type="EC" id="3.6.4.13" evidence="7"/>
<evidence type="ECO:0000256" key="4">
    <source>
        <dbReference type="ARBA" id="ARBA00022840"/>
    </source>
</evidence>
<dbReference type="InterPro" id="IPR011545">
    <property type="entry name" value="DEAD/DEAH_box_helicase_dom"/>
</dbReference>
<dbReference type="InterPro" id="IPR007502">
    <property type="entry name" value="Helicase-assoc_dom"/>
</dbReference>
<dbReference type="PROSITE" id="PS51192">
    <property type="entry name" value="HELICASE_ATP_BIND_1"/>
    <property type="match status" value="1"/>
</dbReference>
<evidence type="ECO:0000256" key="2">
    <source>
        <dbReference type="ARBA" id="ARBA00022801"/>
    </source>
</evidence>
<keyword evidence="1" id="KW-0547">Nucleotide-binding</keyword>
<dbReference type="GO" id="GO:0005524">
    <property type="term" value="F:ATP binding"/>
    <property type="evidence" value="ECO:0007669"/>
    <property type="project" value="UniProtKB-KW"/>
</dbReference>
<dbReference type="RefSeq" id="WP_095658976.1">
    <property type="nucleotide sequence ID" value="NZ_CP019688.1"/>
</dbReference>
<evidence type="ECO:0000259" key="5">
    <source>
        <dbReference type="PROSITE" id="PS51192"/>
    </source>
</evidence>
<dbReference type="GO" id="GO:0003724">
    <property type="term" value="F:RNA helicase activity"/>
    <property type="evidence" value="ECO:0007669"/>
    <property type="project" value="UniProtKB-EC"/>
</dbReference>
<evidence type="ECO:0000313" key="8">
    <source>
        <dbReference type="Proteomes" id="UP000217209"/>
    </source>
</evidence>
<dbReference type="InterPro" id="IPR027417">
    <property type="entry name" value="P-loop_NTPase"/>
</dbReference>
<dbReference type="Pfam" id="PF04408">
    <property type="entry name" value="WHD_HA2"/>
    <property type="match status" value="1"/>
</dbReference>
<dbReference type="PANTHER" id="PTHR43519:SF1">
    <property type="entry name" value="ATP-DEPENDENT RNA HELICASE HRPB"/>
    <property type="match status" value="1"/>
</dbReference>
<organism evidence="7 8">
    <name type="scientific">Corynebacterium glaucum</name>
    <dbReference type="NCBI Taxonomy" id="187491"/>
    <lineage>
        <taxon>Bacteria</taxon>
        <taxon>Bacillati</taxon>
        <taxon>Actinomycetota</taxon>
        <taxon>Actinomycetes</taxon>
        <taxon>Mycobacteriales</taxon>
        <taxon>Corynebacteriaceae</taxon>
        <taxon>Corynebacterium</taxon>
    </lineage>
</organism>
<keyword evidence="4" id="KW-0067">ATP-binding</keyword>
<dbReference type="EMBL" id="CP019688">
    <property type="protein sequence ID" value="AQQ14066.1"/>
    <property type="molecule type" value="Genomic_DNA"/>
</dbReference>
<dbReference type="Pfam" id="PF00271">
    <property type="entry name" value="Helicase_C"/>
    <property type="match status" value="1"/>
</dbReference>
<feature type="domain" description="Helicase ATP-binding" evidence="5">
    <location>
        <begin position="17"/>
        <end position="177"/>
    </location>
</feature>
<dbReference type="SMART" id="SM00490">
    <property type="entry name" value="HELICc"/>
    <property type="match status" value="1"/>
</dbReference>
<dbReference type="OrthoDB" id="9805617at2"/>
<sequence length="772" mass="81894">MFNLERIGAGLPVASVIGELPDTGPLVVEAPPGTGKTTLVPPAVANKVGKTLVTAPRRVAVRAAARRLQKLSLDDASLPPAAVGYAIRGEHERGELVEFVTPGVLLNRLLRDPGLEGINAVIIDEVHERQLDTDLVLAMCMEVAILRDDFYLAAMSATLDAAAFAEHMGAQILSTRAETHPLEVQYAPHSGRLEGTREFYRHVAGLASEALQDDGRTLVFVPGAREVDMVVEFLRANGREATRLHGRLSSAEQDEALNGDASVVVATAVAESSITVPGVRCVVDAGLSREPRRDARGMTGLVTVSESKASANQRAGRAARLGPGAVIRAFAEPDYQHFREDAAPEIATSDLTGAALAMHAWGSPDLPLITAPPAAAFREAENLLELLGAIEGTGTGDTATITEFGRQLARLPLDPRLGAALLSLGAGAAPTVAAIAEGISGDLTRAQAPKRQIERLAKLAPAGPPVPAGDVVAAAFPQWVAKRTGEDYLLASGTRARLASEVAGTMGTPEWLAAAEIQRTNTGSSSGSSSGAIIRTAAATTLPEDRVTEEYRATLVDGRVQGRKVKAVGAIELSSTPVQLTADQAMEALTDLSFEHFTLDDAAQQLKHRLDFLHATLGDPWPDVTQGDYGVEIGEVAKGASISNVDMKTAMLRNLPWPEAAKLDELAPQRLEVPSGSHPRVDYASGRPVVRVKLQECFGLAHSPVVAGVRVQFHLLSPAGRELAVTDDLESFWNGPYAQVRKEMRGRYPKHPWPLDPWSATATAKTKARMGK</sequence>
<dbReference type="InterPro" id="IPR048333">
    <property type="entry name" value="HA2_WH"/>
</dbReference>
<dbReference type="GO" id="GO:0003676">
    <property type="term" value="F:nucleic acid binding"/>
    <property type="evidence" value="ECO:0007669"/>
    <property type="project" value="InterPro"/>
</dbReference>
<keyword evidence="8" id="KW-1185">Reference proteome</keyword>
<dbReference type="PIRSF" id="PIRSF005496">
    <property type="entry name" value="ATP_hel_hrpB"/>
    <property type="match status" value="1"/>
</dbReference>
<dbReference type="SMART" id="SM00847">
    <property type="entry name" value="HA2"/>
    <property type="match status" value="1"/>
</dbReference>
<evidence type="ECO:0000256" key="3">
    <source>
        <dbReference type="ARBA" id="ARBA00022806"/>
    </source>
</evidence>
<dbReference type="Pfam" id="PF00270">
    <property type="entry name" value="DEAD"/>
    <property type="match status" value="1"/>
</dbReference>
<protein>
    <submittedName>
        <fullName evidence="7">ATP-dependent RNA helicase HrpB</fullName>
        <ecNumber evidence="7">3.6.4.13</ecNumber>
    </submittedName>
</protein>
<keyword evidence="2 7" id="KW-0378">Hydrolase</keyword>
<dbReference type="InterPro" id="IPR001650">
    <property type="entry name" value="Helicase_C-like"/>
</dbReference>
<dbReference type="SUPFAM" id="SSF52540">
    <property type="entry name" value="P-loop containing nucleoside triphosphate hydrolases"/>
    <property type="match status" value="1"/>
</dbReference>
<dbReference type="PROSITE" id="PS51194">
    <property type="entry name" value="HELICASE_CTER"/>
    <property type="match status" value="1"/>
</dbReference>
<dbReference type="InterPro" id="IPR010225">
    <property type="entry name" value="HrpB"/>
</dbReference>
<dbReference type="Gene3D" id="3.40.50.300">
    <property type="entry name" value="P-loop containing nucleotide triphosphate hydrolases"/>
    <property type="match status" value="2"/>
</dbReference>
<dbReference type="AlphaFoldDB" id="A0A1Q2HT99"/>
<feature type="domain" description="Helicase C-terminal" evidence="6">
    <location>
        <begin position="198"/>
        <end position="362"/>
    </location>
</feature>
<dbReference type="Gene3D" id="1.20.120.1080">
    <property type="match status" value="1"/>
</dbReference>
<reference evidence="7 8" key="1">
    <citation type="submission" date="2016-12" db="EMBL/GenBank/DDBJ databases">
        <authorList>
            <person name="Song W.-J."/>
            <person name="Kurnit D.M."/>
        </authorList>
    </citation>
    <scope>NUCLEOTIDE SEQUENCE [LARGE SCALE GENOMIC DNA]</scope>
    <source>
        <strain evidence="7 8">DSM 30827</strain>
    </source>
</reference>
<proteinExistence type="predicted"/>
<dbReference type="Proteomes" id="UP000217209">
    <property type="component" value="Chromosome"/>
</dbReference>
<dbReference type="KEGG" id="cgv:CGLAU_00305"/>
<evidence type="ECO:0000256" key="1">
    <source>
        <dbReference type="ARBA" id="ARBA00022741"/>
    </source>
</evidence>
<dbReference type="Pfam" id="PF08482">
    <property type="entry name" value="HrpB_C"/>
    <property type="match status" value="1"/>
</dbReference>
<accession>A0A1Q2HT99</accession>
<dbReference type="PANTHER" id="PTHR43519">
    <property type="entry name" value="ATP-DEPENDENT RNA HELICASE HRPB"/>
    <property type="match status" value="1"/>
</dbReference>
<evidence type="ECO:0000259" key="6">
    <source>
        <dbReference type="PROSITE" id="PS51194"/>
    </source>
</evidence>
<evidence type="ECO:0000313" key="7">
    <source>
        <dbReference type="EMBL" id="AQQ14066.1"/>
    </source>
</evidence>
<dbReference type="SMART" id="SM00487">
    <property type="entry name" value="DEXDc"/>
    <property type="match status" value="1"/>
</dbReference>
<name>A0A1Q2HT99_9CORY</name>
<gene>
    <name evidence="7" type="primary">hrpB1</name>
    <name evidence="7" type="ORF">CGLAU_00305</name>
</gene>
<dbReference type="GO" id="GO:0016787">
    <property type="term" value="F:hydrolase activity"/>
    <property type="evidence" value="ECO:0007669"/>
    <property type="project" value="UniProtKB-KW"/>
</dbReference>